<protein>
    <submittedName>
        <fullName evidence="1">Uncharacterized protein</fullName>
    </submittedName>
</protein>
<evidence type="ECO:0000313" key="1">
    <source>
        <dbReference type="EMBL" id="KAH6932978.1"/>
    </source>
</evidence>
<evidence type="ECO:0000313" key="2">
    <source>
        <dbReference type="Proteomes" id="UP000821845"/>
    </source>
</evidence>
<reference evidence="1" key="1">
    <citation type="submission" date="2020-05" db="EMBL/GenBank/DDBJ databases">
        <title>Large-scale comparative analyses of tick genomes elucidate their genetic diversity and vector capacities.</title>
        <authorList>
            <person name="Jia N."/>
            <person name="Wang J."/>
            <person name="Shi W."/>
            <person name="Du L."/>
            <person name="Sun Y."/>
            <person name="Zhan W."/>
            <person name="Jiang J."/>
            <person name="Wang Q."/>
            <person name="Zhang B."/>
            <person name="Ji P."/>
            <person name="Sakyi L.B."/>
            <person name="Cui X."/>
            <person name="Yuan T."/>
            <person name="Jiang B."/>
            <person name="Yang W."/>
            <person name="Lam T.T.-Y."/>
            <person name="Chang Q."/>
            <person name="Ding S."/>
            <person name="Wang X."/>
            <person name="Zhu J."/>
            <person name="Ruan X."/>
            <person name="Zhao L."/>
            <person name="Wei J."/>
            <person name="Que T."/>
            <person name="Du C."/>
            <person name="Cheng J."/>
            <person name="Dai P."/>
            <person name="Han X."/>
            <person name="Huang E."/>
            <person name="Gao Y."/>
            <person name="Liu J."/>
            <person name="Shao H."/>
            <person name="Ye R."/>
            <person name="Li L."/>
            <person name="Wei W."/>
            <person name="Wang X."/>
            <person name="Wang C."/>
            <person name="Yang T."/>
            <person name="Huo Q."/>
            <person name="Li W."/>
            <person name="Guo W."/>
            <person name="Chen H."/>
            <person name="Zhou L."/>
            <person name="Ni X."/>
            <person name="Tian J."/>
            <person name="Zhou Y."/>
            <person name="Sheng Y."/>
            <person name="Liu T."/>
            <person name="Pan Y."/>
            <person name="Xia L."/>
            <person name="Li J."/>
            <person name="Zhao F."/>
            <person name="Cao W."/>
        </authorList>
    </citation>
    <scope>NUCLEOTIDE SEQUENCE</scope>
    <source>
        <strain evidence="1">Hyas-2018</strain>
    </source>
</reference>
<accession>A0ACB7SE23</accession>
<proteinExistence type="predicted"/>
<organism evidence="1 2">
    <name type="scientific">Hyalomma asiaticum</name>
    <name type="common">Tick</name>
    <dbReference type="NCBI Taxonomy" id="266040"/>
    <lineage>
        <taxon>Eukaryota</taxon>
        <taxon>Metazoa</taxon>
        <taxon>Ecdysozoa</taxon>
        <taxon>Arthropoda</taxon>
        <taxon>Chelicerata</taxon>
        <taxon>Arachnida</taxon>
        <taxon>Acari</taxon>
        <taxon>Parasitiformes</taxon>
        <taxon>Ixodida</taxon>
        <taxon>Ixodoidea</taxon>
        <taxon>Ixodidae</taxon>
        <taxon>Hyalomminae</taxon>
        <taxon>Hyalomma</taxon>
    </lineage>
</organism>
<comment type="caution">
    <text evidence="1">The sequence shown here is derived from an EMBL/GenBank/DDBJ whole genome shotgun (WGS) entry which is preliminary data.</text>
</comment>
<name>A0ACB7SE23_HYAAI</name>
<gene>
    <name evidence="1" type="ORF">HPB50_011232</name>
</gene>
<dbReference type="EMBL" id="CM023484">
    <property type="protein sequence ID" value="KAH6932978.1"/>
    <property type="molecule type" value="Genomic_DNA"/>
</dbReference>
<sequence>MCLKNVVISIQTLMSKEPYFNQPGVQGELREGESERYSRIVQHETIRVAVCDAVDACLRGSPQFPLPLRQVILRSFLDYFEKYVEAVGCNLDLAGTTMCGTHGNLHVPYRYKTLLGRLLILRRKVQESLKSDDQERK</sequence>
<keyword evidence="2" id="KW-1185">Reference proteome</keyword>
<dbReference type="Proteomes" id="UP000821845">
    <property type="component" value="Chromosome 4"/>
</dbReference>